<keyword evidence="1" id="KW-0472">Membrane</keyword>
<feature type="transmembrane region" description="Helical" evidence="1">
    <location>
        <begin position="127"/>
        <end position="156"/>
    </location>
</feature>
<organism evidence="2 3">
    <name type="scientific">Candidatus Doudnabacteria bacterium RIFCSPHIGHO2_02_FULL_46_11</name>
    <dbReference type="NCBI Taxonomy" id="1817832"/>
    <lineage>
        <taxon>Bacteria</taxon>
        <taxon>Candidatus Doudnaibacteriota</taxon>
    </lineage>
</organism>
<accession>A0A1F5P7R6</accession>
<dbReference type="EMBL" id="MFES01000020">
    <property type="protein sequence ID" value="OGE85895.1"/>
    <property type="molecule type" value="Genomic_DNA"/>
</dbReference>
<keyword evidence="1" id="KW-1133">Transmembrane helix</keyword>
<evidence type="ECO:0000256" key="1">
    <source>
        <dbReference type="SAM" id="Phobius"/>
    </source>
</evidence>
<feature type="transmembrane region" description="Helical" evidence="1">
    <location>
        <begin position="86"/>
        <end position="115"/>
    </location>
</feature>
<protein>
    <recommendedName>
        <fullName evidence="4">Prepilin type IV endopeptidase peptidase domain-containing protein</fullName>
    </recommendedName>
</protein>
<evidence type="ECO:0000313" key="3">
    <source>
        <dbReference type="Proteomes" id="UP000176786"/>
    </source>
</evidence>
<dbReference type="AlphaFoldDB" id="A0A1F5P7R6"/>
<dbReference type="Proteomes" id="UP000176786">
    <property type="component" value="Unassembled WGS sequence"/>
</dbReference>
<sequence>MSILVIWLPQIFVAAVLAIACLWYLKPQWLSKLKIPPENLLKNLLIATLTFRLFYPFVLSFAQYNLWSKDPFSQYFLPPHQPLNYFLLYVWGRFWLESVLALAVAGLFWAFLYLIQKNRTGFWTKDDLFLAALLAILTGWPDVIVFLVLVCLYTLLLSLVRLIIFKQTHTQLTSALIIAAIITLLAGDKLINLTGLKVLLI</sequence>
<evidence type="ECO:0000313" key="2">
    <source>
        <dbReference type="EMBL" id="OGE85895.1"/>
    </source>
</evidence>
<feature type="transmembrane region" description="Helical" evidence="1">
    <location>
        <begin position="6"/>
        <end position="25"/>
    </location>
</feature>
<comment type="caution">
    <text evidence="2">The sequence shown here is derived from an EMBL/GenBank/DDBJ whole genome shotgun (WGS) entry which is preliminary data.</text>
</comment>
<gene>
    <name evidence="2" type="ORF">A3J48_00980</name>
</gene>
<reference evidence="2 3" key="1">
    <citation type="journal article" date="2016" name="Nat. Commun.">
        <title>Thousands of microbial genomes shed light on interconnected biogeochemical processes in an aquifer system.</title>
        <authorList>
            <person name="Anantharaman K."/>
            <person name="Brown C.T."/>
            <person name="Hug L.A."/>
            <person name="Sharon I."/>
            <person name="Castelle C.J."/>
            <person name="Probst A.J."/>
            <person name="Thomas B.C."/>
            <person name="Singh A."/>
            <person name="Wilkins M.J."/>
            <person name="Karaoz U."/>
            <person name="Brodie E.L."/>
            <person name="Williams K.H."/>
            <person name="Hubbard S.S."/>
            <person name="Banfield J.F."/>
        </authorList>
    </citation>
    <scope>NUCLEOTIDE SEQUENCE [LARGE SCALE GENOMIC DNA]</scope>
</reference>
<evidence type="ECO:0008006" key="4">
    <source>
        <dbReference type="Google" id="ProtNLM"/>
    </source>
</evidence>
<dbReference type="STRING" id="1817832.A3J48_00980"/>
<proteinExistence type="predicted"/>
<feature type="transmembrane region" description="Helical" evidence="1">
    <location>
        <begin position="45"/>
        <end position="66"/>
    </location>
</feature>
<feature type="transmembrane region" description="Helical" evidence="1">
    <location>
        <begin position="168"/>
        <end position="187"/>
    </location>
</feature>
<keyword evidence="1" id="KW-0812">Transmembrane</keyword>
<name>A0A1F5P7R6_9BACT</name>